<dbReference type="OrthoDB" id="419631at2759"/>
<protein>
    <submittedName>
        <fullName evidence="3">Uncharacterized protein</fullName>
    </submittedName>
</protein>
<dbReference type="EMBL" id="LCTV02000006">
    <property type="protein sequence ID" value="PRQ74708.1"/>
    <property type="molecule type" value="Genomic_DNA"/>
</dbReference>
<name>A0A0K3CFI2_RHOTO</name>
<evidence type="ECO:0000313" key="4">
    <source>
        <dbReference type="EMBL" id="PRQ74708.1"/>
    </source>
</evidence>
<gene>
    <name evidence="3" type="primary">FGENESH: predicted gene_6.506</name>
    <name evidence="4" type="ORF">AAT19DRAFT_15061</name>
    <name evidence="3" type="ORF">BN2166_0035840</name>
</gene>
<sequence>MQFPKAKRFVDKPPDTIPPPGAYDVPIALSDPSYKKGGMLEKGDRFAMGERDVNKPDTFGLYNPDGTSAGDKENAPPKSRAAGTTSSAALHAERERHKRELEDLRARLSASHEKEASKLQAKVDKLTKRTDELKKEREELGKEKDGLKSEVRHLTSKLAKTTTLLEKHQQSLPSLQSKLESLTAQHTASSKRKDSEIATLRGRLEEVEKNLFVERGRYAVLKRDKEVVDAAVEREKQGRAEQATAAGEAVLSAREEARVARQSELYEARMREVKLRRQVEDRIAQVESLAAYAAGLEERVKIAEESREEAEWQRWRIKDLWRDERELMVGPERNEKEWRQRARADLRDATGLRDEVASSEDEKDWRVQWDEEARLWMKGREKRWDEEKRALKKELSDLEKELDQAVNTEIPRLETQLSSTEATLADTKSSLSSAEEQVSDLSSALADLEQRLADETDRLEGEIEEQKRHLADARKEVEKERTEKRRVVGLLAQTRASETALKEEVEILSADVTSLRPLIAETTSLRQTVDHLARLNAANEAEAQQLIAQNSELVGHGNKDQKIRHVAALREELVESRKKHLATLSQLASVQQRVASLETELETYRPASTDSDIPSSTLAPHRARVSRPQMADAVSASSAVPAPAAPRVVVSVSTTDAHATLSHSLAAPAPTTSVTWADDDPLLPPHLQLAASQPATSAGKARGRAAIRERRGSTSVKMVGKMSVSELLG</sequence>
<feature type="compositionally biased region" description="Low complexity" evidence="2">
    <location>
        <begin position="685"/>
        <end position="700"/>
    </location>
</feature>
<dbReference type="EMBL" id="CWKI01000006">
    <property type="protein sequence ID" value="CTR07723.1"/>
    <property type="molecule type" value="Genomic_DNA"/>
</dbReference>
<feature type="region of interest" description="Disordered" evidence="2">
    <location>
        <begin position="167"/>
        <end position="196"/>
    </location>
</feature>
<feature type="coiled-coil region" evidence="1">
    <location>
        <begin position="381"/>
        <end position="483"/>
    </location>
</feature>
<evidence type="ECO:0000313" key="3">
    <source>
        <dbReference type="EMBL" id="CTR07723.1"/>
    </source>
</evidence>
<proteinExistence type="predicted"/>
<keyword evidence="1" id="KW-0175">Coiled coil</keyword>
<feature type="region of interest" description="Disordered" evidence="2">
    <location>
        <begin position="45"/>
        <end position="150"/>
    </location>
</feature>
<organism evidence="3 5">
    <name type="scientific">Rhodotorula toruloides</name>
    <name type="common">Yeast</name>
    <name type="synonym">Rhodosporidium toruloides</name>
    <dbReference type="NCBI Taxonomy" id="5286"/>
    <lineage>
        <taxon>Eukaryota</taxon>
        <taxon>Fungi</taxon>
        <taxon>Dikarya</taxon>
        <taxon>Basidiomycota</taxon>
        <taxon>Pucciniomycotina</taxon>
        <taxon>Microbotryomycetes</taxon>
        <taxon>Sporidiobolales</taxon>
        <taxon>Sporidiobolaceae</taxon>
        <taxon>Rhodotorula</taxon>
    </lineage>
</organism>
<feature type="region of interest" description="Disordered" evidence="2">
    <location>
        <begin position="1"/>
        <end position="25"/>
    </location>
</feature>
<accession>A0A0K3CFI2</accession>
<reference evidence="3 5" key="1">
    <citation type="submission" date="2015-07" db="EMBL/GenBank/DDBJ databases">
        <authorList>
            <person name="Cajimat M.N.B."/>
            <person name="Milazzo M.L."/>
            <person name="Fulhorst C.F."/>
        </authorList>
    </citation>
    <scope>NUCLEOTIDE SEQUENCE [LARGE SCALE GENOMIC DNA]</scope>
    <source>
        <strain evidence="3">Single colony</strain>
    </source>
</reference>
<evidence type="ECO:0000256" key="2">
    <source>
        <dbReference type="SAM" id="MobiDB-lite"/>
    </source>
</evidence>
<evidence type="ECO:0000313" key="6">
    <source>
        <dbReference type="Proteomes" id="UP000239560"/>
    </source>
</evidence>
<keyword evidence="5" id="KW-1185">Reference proteome</keyword>
<evidence type="ECO:0000256" key="1">
    <source>
        <dbReference type="SAM" id="Coils"/>
    </source>
</evidence>
<dbReference type="STRING" id="5286.A0A0K3CFI2"/>
<dbReference type="Gene3D" id="1.10.287.1490">
    <property type="match status" value="1"/>
</dbReference>
<feature type="compositionally biased region" description="Basic and acidic residues" evidence="2">
    <location>
        <begin position="91"/>
        <end position="150"/>
    </location>
</feature>
<feature type="region of interest" description="Disordered" evidence="2">
    <location>
        <begin position="685"/>
        <end position="716"/>
    </location>
</feature>
<evidence type="ECO:0000313" key="5">
    <source>
        <dbReference type="Proteomes" id="UP000199069"/>
    </source>
</evidence>
<dbReference type="Proteomes" id="UP000199069">
    <property type="component" value="Unassembled WGS sequence"/>
</dbReference>
<dbReference type="OMA" id="NEAPTCA"/>
<dbReference type="AlphaFoldDB" id="A0A0K3CFI2"/>
<reference evidence="4 6" key="2">
    <citation type="journal article" date="2018" name="Elife">
        <title>Functional genomics of lipid metabolism in the oleaginous yeast Rhodosporidium toruloides.</title>
        <authorList>
            <person name="Coradetti S.T."/>
            <person name="Pinel D."/>
            <person name="Geiselman G."/>
            <person name="Ito M."/>
            <person name="Mondo S."/>
            <person name="Reilly M.C."/>
            <person name="Cheng Y.F."/>
            <person name="Bauer S."/>
            <person name="Grigoriev I."/>
            <person name="Gladden J.M."/>
            <person name="Simmons B.A."/>
            <person name="Brem R."/>
            <person name="Arkin A.P."/>
            <person name="Skerker J.M."/>
        </authorList>
    </citation>
    <scope>NUCLEOTIDE SEQUENCE [LARGE SCALE GENOMIC DNA]</scope>
    <source>
        <strain evidence="4 6">NBRC 0880</strain>
    </source>
</reference>
<feature type="compositionally biased region" description="Polar residues" evidence="2">
    <location>
        <begin position="170"/>
        <end position="188"/>
    </location>
</feature>
<dbReference type="Proteomes" id="UP000239560">
    <property type="component" value="Unassembled WGS sequence"/>
</dbReference>
<feature type="compositionally biased region" description="Basic and acidic residues" evidence="2">
    <location>
        <begin position="45"/>
        <end position="55"/>
    </location>
</feature>